<dbReference type="OrthoDB" id="272077at2759"/>
<comment type="similarity">
    <text evidence="1">Belongs to the sel-1 family.</text>
</comment>
<name>A0A9P6UQY0_9FUNG</name>
<keyword evidence="3" id="KW-1185">Reference proteome</keyword>
<dbReference type="Proteomes" id="UP000823405">
    <property type="component" value="Unassembled WGS sequence"/>
</dbReference>
<evidence type="ECO:0000256" key="1">
    <source>
        <dbReference type="ARBA" id="ARBA00038101"/>
    </source>
</evidence>
<dbReference type="InterPro" id="IPR011990">
    <property type="entry name" value="TPR-like_helical_dom_sf"/>
</dbReference>
<dbReference type="EMBL" id="JAAAIN010000356">
    <property type="protein sequence ID" value="KAG0315712.1"/>
    <property type="molecule type" value="Genomic_DNA"/>
</dbReference>
<dbReference type="Gene3D" id="1.25.40.10">
    <property type="entry name" value="Tetratricopeptide repeat domain"/>
    <property type="match status" value="2"/>
</dbReference>
<dbReference type="InterPro" id="IPR006597">
    <property type="entry name" value="Sel1-like"/>
</dbReference>
<dbReference type="PANTHER" id="PTHR11102">
    <property type="entry name" value="SEL-1-LIKE PROTEIN"/>
    <property type="match status" value="1"/>
</dbReference>
<protein>
    <recommendedName>
        <fullName evidence="4">HCP-like protein</fullName>
    </recommendedName>
</protein>
<reference evidence="2" key="1">
    <citation type="journal article" date="2020" name="Fungal Divers.">
        <title>Resolving the Mortierellaceae phylogeny through synthesis of multi-gene phylogenetics and phylogenomics.</title>
        <authorList>
            <person name="Vandepol N."/>
            <person name="Liber J."/>
            <person name="Desiro A."/>
            <person name="Na H."/>
            <person name="Kennedy M."/>
            <person name="Barry K."/>
            <person name="Grigoriev I.V."/>
            <person name="Miller A.N."/>
            <person name="O'Donnell K."/>
            <person name="Stajich J.E."/>
            <person name="Bonito G."/>
        </authorList>
    </citation>
    <scope>NUCLEOTIDE SEQUENCE</scope>
    <source>
        <strain evidence="2">NVP60</strain>
    </source>
</reference>
<gene>
    <name evidence="2" type="ORF">BGZ97_007914</name>
</gene>
<sequence length="449" mass="50292">MTIFQPLDMLQAIRLTNKKMVATVPIYQDSLTEKPILLWDDIRAVYPEVLYLQYFNDRTSELPFLKGPDSEVLDPRRIAAEPGAIMDAIVEEAPVESNQDPKPAQGVTQWPEVGDKVIPRNPTQGLVETAMENYKDMKNPVTIAQLCLTSHFVSDGYTFRAPSRRWSKIKERSPQVHLDDFAQTLFNARNEDATAQVKLGIMYQEGTGGAEKNLGEAMHWYRRAAEQGNANGQYKVGHMLSHGLGVPQNQELAMGWYKKAAEGGNSDAQNSLGFIYKDGLGLGVTQNFTTAMEWFVKSAEQGNPRGQTSLGLMFKDGHGAPQDFPEAMKWFLKAANEHGHAEAQVEVGMLYEVGGGVRQNYSAAMMWYKKAVDQGYDDAQFRIGDLYCYGQGVPQSFSMARYWYSKAAENGHVEAKENLREIKTFLQGNPQQQPQQPASLWNTIAKLFV</sequence>
<dbReference type="SMART" id="SM00671">
    <property type="entry name" value="SEL1"/>
    <property type="match status" value="6"/>
</dbReference>
<proteinExistence type="inferred from homology"/>
<accession>A0A9P6UQY0</accession>
<dbReference type="SUPFAM" id="SSF81901">
    <property type="entry name" value="HCP-like"/>
    <property type="match status" value="2"/>
</dbReference>
<evidence type="ECO:0000313" key="3">
    <source>
        <dbReference type="Proteomes" id="UP000823405"/>
    </source>
</evidence>
<evidence type="ECO:0000313" key="2">
    <source>
        <dbReference type="EMBL" id="KAG0315712.1"/>
    </source>
</evidence>
<dbReference type="PANTHER" id="PTHR11102:SF160">
    <property type="entry name" value="ERAD-ASSOCIATED E3 UBIQUITIN-PROTEIN LIGASE COMPONENT HRD3"/>
    <property type="match status" value="1"/>
</dbReference>
<comment type="caution">
    <text evidence="2">The sequence shown here is derived from an EMBL/GenBank/DDBJ whole genome shotgun (WGS) entry which is preliminary data.</text>
</comment>
<dbReference type="InterPro" id="IPR050767">
    <property type="entry name" value="Sel1_AlgK"/>
</dbReference>
<organism evidence="2 3">
    <name type="scientific">Linnemannia gamsii</name>
    <dbReference type="NCBI Taxonomy" id="64522"/>
    <lineage>
        <taxon>Eukaryota</taxon>
        <taxon>Fungi</taxon>
        <taxon>Fungi incertae sedis</taxon>
        <taxon>Mucoromycota</taxon>
        <taxon>Mortierellomycotina</taxon>
        <taxon>Mortierellomycetes</taxon>
        <taxon>Mortierellales</taxon>
        <taxon>Mortierellaceae</taxon>
        <taxon>Linnemannia</taxon>
    </lineage>
</organism>
<evidence type="ECO:0008006" key="4">
    <source>
        <dbReference type="Google" id="ProtNLM"/>
    </source>
</evidence>
<dbReference type="AlphaFoldDB" id="A0A9P6UQY0"/>
<dbReference type="Pfam" id="PF08238">
    <property type="entry name" value="Sel1"/>
    <property type="match status" value="6"/>
</dbReference>